<sequence>MTTPPIGEGVPLLYSEGNAAERVALEREVRGWSTTELAARMTEAGVPMNQTAVWRIENGTPRRKITLDEALGFARVFELPLEELMSPPQEGLDIEGRRCVQEAVDAFYKARDAQDHLHQAVVLAAEYIRAHPDSSGAFHKQCLRLMGEEREARALTEYIEDGGYYHHN</sequence>
<dbReference type="CDD" id="cd00093">
    <property type="entry name" value="HTH_XRE"/>
    <property type="match status" value="1"/>
</dbReference>
<dbReference type="Proteomes" id="UP001500909">
    <property type="component" value="Unassembled WGS sequence"/>
</dbReference>
<evidence type="ECO:0008006" key="3">
    <source>
        <dbReference type="Google" id="ProtNLM"/>
    </source>
</evidence>
<organism evidence="1 2">
    <name type="scientific">Streptomyces olivaceiscleroticus</name>
    <dbReference type="NCBI Taxonomy" id="68245"/>
    <lineage>
        <taxon>Bacteria</taxon>
        <taxon>Bacillati</taxon>
        <taxon>Actinomycetota</taxon>
        <taxon>Actinomycetes</taxon>
        <taxon>Kitasatosporales</taxon>
        <taxon>Streptomycetaceae</taxon>
        <taxon>Streptomyces</taxon>
    </lineage>
</organism>
<comment type="caution">
    <text evidence="1">The sequence shown here is derived from an EMBL/GenBank/DDBJ whole genome shotgun (WGS) entry which is preliminary data.</text>
</comment>
<dbReference type="EMBL" id="BAAABY010000062">
    <property type="protein sequence ID" value="GAA0498971.1"/>
    <property type="molecule type" value="Genomic_DNA"/>
</dbReference>
<protein>
    <recommendedName>
        <fullName evidence="3">Transcriptional regulator</fullName>
    </recommendedName>
</protein>
<dbReference type="RefSeq" id="WP_346100139.1">
    <property type="nucleotide sequence ID" value="NZ_BAAABY010000062.1"/>
</dbReference>
<dbReference type="SUPFAM" id="SSF47413">
    <property type="entry name" value="lambda repressor-like DNA-binding domains"/>
    <property type="match status" value="1"/>
</dbReference>
<dbReference type="InterPro" id="IPR001387">
    <property type="entry name" value="Cro/C1-type_HTH"/>
</dbReference>
<reference evidence="1 2" key="1">
    <citation type="journal article" date="2019" name="Int. J. Syst. Evol. Microbiol.">
        <title>The Global Catalogue of Microorganisms (GCM) 10K type strain sequencing project: providing services to taxonomists for standard genome sequencing and annotation.</title>
        <authorList>
            <consortium name="The Broad Institute Genomics Platform"/>
            <consortium name="The Broad Institute Genome Sequencing Center for Infectious Disease"/>
            <person name="Wu L."/>
            <person name="Ma J."/>
        </authorList>
    </citation>
    <scope>NUCLEOTIDE SEQUENCE [LARGE SCALE GENOMIC DNA]</scope>
    <source>
        <strain evidence="1 2">JCM 4805</strain>
    </source>
</reference>
<proteinExistence type="predicted"/>
<accession>A0ABN1BJ00</accession>
<gene>
    <name evidence="1" type="ORF">GCM10010361_75640</name>
</gene>
<name>A0ABN1BJ00_9ACTN</name>
<evidence type="ECO:0000313" key="2">
    <source>
        <dbReference type="Proteomes" id="UP001500909"/>
    </source>
</evidence>
<dbReference type="InterPro" id="IPR010982">
    <property type="entry name" value="Lambda_DNA-bd_dom_sf"/>
</dbReference>
<evidence type="ECO:0000313" key="1">
    <source>
        <dbReference type="EMBL" id="GAA0498971.1"/>
    </source>
</evidence>
<keyword evidence="2" id="KW-1185">Reference proteome</keyword>
<dbReference type="Gene3D" id="1.10.260.40">
    <property type="entry name" value="lambda repressor-like DNA-binding domains"/>
    <property type="match status" value="1"/>
</dbReference>